<dbReference type="AlphaFoldDB" id="A0A182JS25"/>
<dbReference type="STRING" id="43041.A0A182JS25"/>
<feature type="region of interest" description="Disordered" evidence="1">
    <location>
        <begin position="146"/>
        <end position="178"/>
    </location>
</feature>
<reference evidence="2" key="2">
    <citation type="submission" date="2020-05" db="UniProtKB">
        <authorList>
            <consortium name="EnsemblMetazoa"/>
        </authorList>
    </citation>
    <scope>IDENTIFICATION</scope>
    <source>
        <strain evidence="2">ACHKN1017</strain>
    </source>
</reference>
<proteinExistence type="predicted"/>
<dbReference type="Proteomes" id="UP000075881">
    <property type="component" value="Unassembled WGS sequence"/>
</dbReference>
<keyword evidence="3" id="KW-1185">Reference proteome</keyword>
<evidence type="ECO:0000313" key="2">
    <source>
        <dbReference type="EnsemblMetazoa" id="ACHR001307-PA"/>
    </source>
</evidence>
<evidence type="ECO:0000256" key="1">
    <source>
        <dbReference type="SAM" id="MobiDB-lite"/>
    </source>
</evidence>
<dbReference type="VEuPathDB" id="VectorBase:ACHR001307"/>
<reference evidence="3" key="1">
    <citation type="submission" date="2013-03" db="EMBL/GenBank/DDBJ databases">
        <title>The Genome Sequence of Anopheles christyi ACHKN1017.</title>
        <authorList>
            <consortium name="The Broad Institute Genomics Platform"/>
            <person name="Neafsey D.E."/>
            <person name="Besansky N."/>
            <person name="Walker B."/>
            <person name="Young S.K."/>
            <person name="Zeng Q."/>
            <person name="Gargeya S."/>
            <person name="Fitzgerald M."/>
            <person name="Haas B."/>
            <person name="Abouelleil A."/>
            <person name="Allen A.W."/>
            <person name="Alvarado L."/>
            <person name="Arachchi H.M."/>
            <person name="Berlin A.M."/>
            <person name="Chapman S.B."/>
            <person name="Gainer-Dewar J."/>
            <person name="Goldberg J."/>
            <person name="Griggs A."/>
            <person name="Gujja S."/>
            <person name="Hansen M."/>
            <person name="Howarth C."/>
            <person name="Imamovic A."/>
            <person name="Ireland A."/>
            <person name="Larimer J."/>
            <person name="McCowan C."/>
            <person name="Murphy C."/>
            <person name="Pearson M."/>
            <person name="Poon T.W."/>
            <person name="Priest M."/>
            <person name="Roberts A."/>
            <person name="Saif S."/>
            <person name="Shea T."/>
            <person name="Sisk P."/>
            <person name="Sykes S."/>
            <person name="Wortman J."/>
            <person name="Nusbaum C."/>
            <person name="Birren B."/>
        </authorList>
    </citation>
    <scope>NUCLEOTIDE SEQUENCE [LARGE SCALE GENOMIC DNA]</scope>
    <source>
        <strain evidence="3">ACHKN1017</strain>
    </source>
</reference>
<evidence type="ECO:0000313" key="3">
    <source>
        <dbReference type="Proteomes" id="UP000075881"/>
    </source>
</evidence>
<organism evidence="2 3">
    <name type="scientific">Anopheles christyi</name>
    <dbReference type="NCBI Taxonomy" id="43041"/>
    <lineage>
        <taxon>Eukaryota</taxon>
        <taxon>Metazoa</taxon>
        <taxon>Ecdysozoa</taxon>
        <taxon>Arthropoda</taxon>
        <taxon>Hexapoda</taxon>
        <taxon>Insecta</taxon>
        <taxon>Pterygota</taxon>
        <taxon>Neoptera</taxon>
        <taxon>Endopterygota</taxon>
        <taxon>Diptera</taxon>
        <taxon>Nematocera</taxon>
        <taxon>Culicoidea</taxon>
        <taxon>Culicidae</taxon>
        <taxon>Anophelinae</taxon>
        <taxon>Anopheles</taxon>
    </lineage>
</organism>
<sequence length="378" mass="43165">MPYVIVETERTSGIKEILAVPQTWLVNKTQGVGYVHWPNVQKDEHFKALLANDRTLPHPEWKQRMCRILFRDMPSLPVAETMIRTLQMQSTIKARASSSNINFEKTAPPLLVESLPPPLIFIPKTDQQYQQSENVQELYSNVIPKQEDQEMEEEEKDPFGDDGPSLPPLQAISNEPAILDTGRKRLLQSSDEEEYDPLEDVSPLSSNPGLRVIGVEQLSSDAKRQFASFGTEQERLAGKTSVAVVKVEQLSAEVEHLFTSLGEEQEEESMQGDKASSQLFGLIRELKFMMINNQKEIKKIVSESMGKIHRTINLLVDRKDNKESDGGRDVFRIADLDEYKFEPLTTIEEAENFNERLKDEAYRKEIHDWIDSNLVGHQ</sequence>
<protein>
    <submittedName>
        <fullName evidence="2">Uncharacterized protein</fullName>
    </submittedName>
</protein>
<name>A0A182JS25_9DIPT</name>
<accession>A0A182JS25</accession>
<dbReference type="EnsemblMetazoa" id="ACHR001307-RA">
    <property type="protein sequence ID" value="ACHR001307-PA"/>
    <property type="gene ID" value="ACHR001307"/>
</dbReference>